<dbReference type="Gene3D" id="3.40.50.2300">
    <property type="match status" value="1"/>
</dbReference>
<feature type="domain" description="Response regulatory" evidence="1">
    <location>
        <begin position="7"/>
        <end position="57"/>
    </location>
</feature>
<feature type="non-terminal residue" evidence="2">
    <location>
        <position position="57"/>
    </location>
</feature>
<dbReference type="GO" id="GO:0000160">
    <property type="term" value="P:phosphorelay signal transduction system"/>
    <property type="evidence" value="ECO:0007669"/>
    <property type="project" value="InterPro"/>
</dbReference>
<accession>A0A3B0U0N7</accession>
<reference evidence="2" key="1">
    <citation type="submission" date="2018-06" db="EMBL/GenBank/DDBJ databases">
        <authorList>
            <person name="Zhirakovskaya E."/>
        </authorList>
    </citation>
    <scope>NUCLEOTIDE SEQUENCE</scope>
</reference>
<sequence length="57" mass="6175">MGASKKSILIVEDNSADCFLIEQSLKTVGIENLTFAQTGEKAVEIAKKNLFDMAVVD</sequence>
<dbReference type="PROSITE" id="PS50110">
    <property type="entry name" value="RESPONSE_REGULATORY"/>
    <property type="match status" value="1"/>
</dbReference>
<dbReference type="EMBL" id="UOEN01000135">
    <property type="protein sequence ID" value="VAW12946.1"/>
    <property type="molecule type" value="Genomic_DNA"/>
</dbReference>
<evidence type="ECO:0000259" key="1">
    <source>
        <dbReference type="PROSITE" id="PS50110"/>
    </source>
</evidence>
<dbReference type="AlphaFoldDB" id="A0A3B0U0N7"/>
<dbReference type="InterPro" id="IPR011006">
    <property type="entry name" value="CheY-like_superfamily"/>
</dbReference>
<evidence type="ECO:0000313" key="2">
    <source>
        <dbReference type="EMBL" id="VAW12946.1"/>
    </source>
</evidence>
<proteinExistence type="predicted"/>
<dbReference type="SUPFAM" id="SSF52172">
    <property type="entry name" value="CheY-like"/>
    <property type="match status" value="1"/>
</dbReference>
<gene>
    <name evidence="2" type="ORF">MNBD_BACTEROID05-450</name>
</gene>
<name>A0A3B0U0N7_9ZZZZ</name>
<dbReference type="InterPro" id="IPR001789">
    <property type="entry name" value="Sig_transdc_resp-reg_receiver"/>
</dbReference>
<protein>
    <recommendedName>
        <fullName evidence="1">Response regulatory domain-containing protein</fullName>
    </recommendedName>
</protein>
<organism evidence="2">
    <name type="scientific">hydrothermal vent metagenome</name>
    <dbReference type="NCBI Taxonomy" id="652676"/>
    <lineage>
        <taxon>unclassified sequences</taxon>
        <taxon>metagenomes</taxon>
        <taxon>ecological metagenomes</taxon>
    </lineage>
</organism>